<name>A0A6M4H7A7_9PROT</name>
<dbReference type="Pfam" id="PF10988">
    <property type="entry name" value="DUF2807"/>
    <property type="match status" value="1"/>
</dbReference>
<evidence type="ECO:0000256" key="1">
    <source>
        <dbReference type="SAM" id="SignalP"/>
    </source>
</evidence>
<evidence type="ECO:0000259" key="2">
    <source>
        <dbReference type="Pfam" id="PF10988"/>
    </source>
</evidence>
<dbReference type="KEGG" id="upl:DSM104440_02340"/>
<dbReference type="Gene3D" id="2.160.20.120">
    <property type="match status" value="1"/>
</dbReference>
<dbReference type="InterPro" id="IPR021255">
    <property type="entry name" value="DUF2807"/>
</dbReference>
<evidence type="ECO:0000313" key="4">
    <source>
        <dbReference type="Proteomes" id="UP000503096"/>
    </source>
</evidence>
<gene>
    <name evidence="3" type="ORF">DSM104440_02340</name>
</gene>
<dbReference type="PANTHER" id="PTHR39200">
    <property type="entry name" value="HYPOTHETICAL EXPORTED PROTEIN"/>
    <property type="match status" value="1"/>
</dbReference>
<dbReference type="InParanoid" id="A0A6M4H7A7"/>
<keyword evidence="4" id="KW-1185">Reference proteome</keyword>
<protein>
    <recommendedName>
        <fullName evidence="2">Putative auto-transporter adhesin head GIN domain-containing protein</fullName>
    </recommendedName>
</protein>
<dbReference type="PANTHER" id="PTHR39200:SF1">
    <property type="entry name" value="AUTO-TRANSPORTER ADHESIN HEAD GIN DOMAIN-CONTAINING PROTEIN-RELATED"/>
    <property type="match status" value="1"/>
</dbReference>
<feature type="domain" description="Putative auto-transporter adhesin head GIN" evidence="2">
    <location>
        <begin position="46"/>
        <end position="228"/>
    </location>
</feature>
<proteinExistence type="predicted"/>
<accession>A0A6M4H7A7</accession>
<feature type="chain" id="PRO_5026904338" description="Putative auto-transporter adhesin head GIN domain-containing protein" evidence="1">
    <location>
        <begin position="25"/>
        <end position="248"/>
    </location>
</feature>
<reference evidence="3 4" key="1">
    <citation type="submission" date="2020-04" db="EMBL/GenBank/DDBJ databases">
        <title>Usitatibacter rugosus gen. nov., sp. nov. and Usitatibacter palustris sp. nov., novel members of Usitatibacteraceae fam. nov. within the order Nitrosomonadales isolated from soil.</title>
        <authorList>
            <person name="Huber K.J."/>
            <person name="Neumann-Schaal M."/>
            <person name="Geppert A."/>
            <person name="Luckner M."/>
            <person name="Wanner G."/>
            <person name="Overmann J."/>
        </authorList>
    </citation>
    <scope>NUCLEOTIDE SEQUENCE [LARGE SCALE GENOMIC DNA]</scope>
    <source>
        <strain evidence="3 4">Swamp67</strain>
    </source>
</reference>
<organism evidence="3 4">
    <name type="scientific">Usitatibacter palustris</name>
    <dbReference type="NCBI Taxonomy" id="2732487"/>
    <lineage>
        <taxon>Bacteria</taxon>
        <taxon>Pseudomonadati</taxon>
        <taxon>Pseudomonadota</taxon>
        <taxon>Betaproteobacteria</taxon>
        <taxon>Nitrosomonadales</taxon>
        <taxon>Usitatibacteraceae</taxon>
        <taxon>Usitatibacter</taxon>
    </lineage>
</organism>
<dbReference type="AlphaFoldDB" id="A0A6M4H7A7"/>
<dbReference type="Proteomes" id="UP000503096">
    <property type="component" value="Chromosome"/>
</dbReference>
<keyword evidence="1" id="KW-0732">Signal</keyword>
<dbReference type="RefSeq" id="WP_171162864.1">
    <property type="nucleotide sequence ID" value="NZ_CP053073.1"/>
</dbReference>
<evidence type="ECO:0000313" key="3">
    <source>
        <dbReference type="EMBL" id="QJR15519.1"/>
    </source>
</evidence>
<sequence>MNLTSLRSPTALLALALFATSAGAWTGRSVEGSGISRTETRAVSGFTSVGISVPGDTEVTQGTSETLSITADDNLLAEIETVVENNALKIRFREKNLNVRTRTKMKIVLGVKELQGLSIAGSGDVKAGPLKSESLNVSISGSGDALFERLEAKSVKVSIAGSGDVTAAGKVDALVISIAGSGDVKAAKLETKTVAASIAGSGDATVWASESLKVRVAGSGDVKYYGNPSIDKSVVGSGRAKHLGAAPG</sequence>
<dbReference type="EMBL" id="CP053073">
    <property type="protein sequence ID" value="QJR15519.1"/>
    <property type="molecule type" value="Genomic_DNA"/>
</dbReference>
<feature type="signal peptide" evidence="1">
    <location>
        <begin position="1"/>
        <end position="24"/>
    </location>
</feature>